<feature type="domain" description="PhoD-like phosphatase metallophosphatase" evidence="2">
    <location>
        <begin position="154"/>
        <end position="496"/>
    </location>
</feature>
<dbReference type="InterPro" id="IPR018946">
    <property type="entry name" value="PhoD-like_MPP"/>
</dbReference>
<proteinExistence type="predicted"/>
<comment type="caution">
    <text evidence="4">The sequence shown here is derived from an EMBL/GenBank/DDBJ whole genome shotgun (WGS) entry which is preliminary data.</text>
</comment>
<sequence>MALSRRRLLQAGTAGAAALLAGAGLASSSPYRAPRWLGDPFTLGVASGDPLPDGVVLWTRLAPDPFAPDSLGGTALAPVTVEYEVAEDEYFHRVAARGSAVATRELAHSVHPEVRGLAPDRWYYYRFRAGSAISPVGRTRTAPAAAAVVNRLRFAFASCQHWSSGYYTAYRHLCDEDLDFVVHLGDYIYEKEWARGRAGVSIPATLRDEATDLSGYRLRYAQYKAEPELRAAHAAFPWICTFDDHEIDNNWAGFDPGAGIDIHLLPALFRQRRTAAFRAMYEHLPLRIDQLPAGPHVRMHRRYSFGGLADLTMLDTRQYRTSLVCGDGGNLVIDCPDRFAADRTILGAPQRDWLIDGLMRSRARWQILGNQVAMAQSDYDPGPAVAVGTDAWDGYVADRDALLAAAAARGRGNLVVLTGDRHENYVVDLRGNYRDPESAVVATEFTGTSITTGRDGADLPARGRTLLAANPDMKFFNGQRGYVRVEVDEQLWRSDYRVVPYVGRPGAPIATRASYVVEQGRPGAHAAWDPGAGAESEAPVSVPDPVTGAGGRPARPGS</sequence>
<dbReference type="InterPro" id="IPR038607">
    <property type="entry name" value="PhoD-like_sf"/>
</dbReference>
<accession>A0A917RVE2</accession>
<evidence type="ECO:0000259" key="3">
    <source>
        <dbReference type="Pfam" id="PF16655"/>
    </source>
</evidence>
<reference evidence="4" key="2">
    <citation type="submission" date="2020-09" db="EMBL/GenBank/DDBJ databases">
        <authorList>
            <person name="Sun Q."/>
            <person name="Zhou Y."/>
        </authorList>
    </citation>
    <scope>NUCLEOTIDE SEQUENCE</scope>
    <source>
        <strain evidence="4">CGMCC 4.3508</strain>
    </source>
</reference>
<dbReference type="RefSeq" id="WP_058856845.1">
    <property type="nucleotide sequence ID" value="NZ_BMMH01000017.1"/>
</dbReference>
<dbReference type="Gene3D" id="3.60.21.70">
    <property type="entry name" value="PhoD-like phosphatase"/>
    <property type="match status" value="1"/>
</dbReference>
<dbReference type="InterPro" id="IPR006311">
    <property type="entry name" value="TAT_signal"/>
</dbReference>
<evidence type="ECO:0000256" key="1">
    <source>
        <dbReference type="SAM" id="MobiDB-lite"/>
    </source>
</evidence>
<dbReference type="PANTHER" id="PTHR43606:SF2">
    <property type="entry name" value="ALKALINE PHOSPHATASE FAMILY PROTEIN (AFU_ORTHOLOGUE AFUA_5G03860)"/>
    <property type="match status" value="1"/>
</dbReference>
<dbReference type="CDD" id="cd07389">
    <property type="entry name" value="MPP_PhoD"/>
    <property type="match status" value="1"/>
</dbReference>
<dbReference type="Pfam" id="PF09423">
    <property type="entry name" value="PhoD"/>
    <property type="match status" value="1"/>
</dbReference>
<keyword evidence="5" id="KW-1185">Reference proteome</keyword>
<dbReference type="Pfam" id="PF16655">
    <property type="entry name" value="PhoD_N"/>
    <property type="match status" value="1"/>
</dbReference>
<feature type="region of interest" description="Disordered" evidence="1">
    <location>
        <begin position="523"/>
        <end position="558"/>
    </location>
</feature>
<protein>
    <submittedName>
        <fullName evidence="4">Alkaline phosphatase</fullName>
    </submittedName>
</protein>
<feature type="domain" description="Phospholipase D N-terminal" evidence="3">
    <location>
        <begin position="43"/>
        <end position="141"/>
    </location>
</feature>
<gene>
    <name evidence="4" type="ORF">GCM10011588_57830</name>
</gene>
<dbReference type="SUPFAM" id="SSF56300">
    <property type="entry name" value="Metallo-dependent phosphatases"/>
    <property type="match status" value="1"/>
</dbReference>
<dbReference type="InterPro" id="IPR032093">
    <property type="entry name" value="PhoD_N"/>
</dbReference>
<reference evidence="4" key="1">
    <citation type="journal article" date="2014" name="Int. J. Syst. Evol. Microbiol.">
        <title>Complete genome sequence of Corynebacterium casei LMG S-19264T (=DSM 44701T), isolated from a smear-ripened cheese.</title>
        <authorList>
            <consortium name="US DOE Joint Genome Institute (JGI-PGF)"/>
            <person name="Walter F."/>
            <person name="Albersmeier A."/>
            <person name="Kalinowski J."/>
            <person name="Ruckert C."/>
        </authorList>
    </citation>
    <scope>NUCLEOTIDE SEQUENCE</scope>
    <source>
        <strain evidence="4">CGMCC 4.3508</strain>
    </source>
</reference>
<dbReference type="AlphaFoldDB" id="A0A917RVE2"/>
<dbReference type="InterPro" id="IPR029052">
    <property type="entry name" value="Metallo-depent_PP-like"/>
</dbReference>
<dbReference type="PANTHER" id="PTHR43606">
    <property type="entry name" value="PHOSPHATASE, PUTATIVE (AFU_ORTHOLOGUE AFUA_6G08710)-RELATED"/>
    <property type="match status" value="1"/>
</dbReference>
<dbReference type="Proteomes" id="UP000638263">
    <property type="component" value="Unassembled WGS sequence"/>
</dbReference>
<evidence type="ECO:0000259" key="2">
    <source>
        <dbReference type="Pfam" id="PF09423"/>
    </source>
</evidence>
<dbReference type="PROSITE" id="PS51318">
    <property type="entry name" value="TAT"/>
    <property type="match status" value="1"/>
</dbReference>
<organism evidence="4 5">
    <name type="scientific">Nocardia jinanensis</name>
    <dbReference type="NCBI Taxonomy" id="382504"/>
    <lineage>
        <taxon>Bacteria</taxon>
        <taxon>Bacillati</taxon>
        <taxon>Actinomycetota</taxon>
        <taxon>Actinomycetes</taxon>
        <taxon>Mycobacteriales</taxon>
        <taxon>Nocardiaceae</taxon>
        <taxon>Nocardia</taxon>
    </lineage>
</organism>
<dbReference type="EMBL" id="BMMH01000017">
    <property type="protein sequence ID" value="GGL35492.1"/>
    <property type="molecule type" value="Genomic_DNA"/>
</dbReference>
<name>A0A917RVE2_9NOCA</name>
<dbReference type="Gene3D" id="2.60.40.380">
    <property type="entry name" value="Purple acid phosphatase-like, N-terminal"/>
    <property type="match status" value="1"/>
</dbReference>
<evidence type="ECO:0000313" key="5">
    <source>
        <dbReference type="Proteomes" id="UP000638263"/>
    </source>
</evidence>
<evidence type="ECO:0000313" key="4">
    <source>
        <dbReference type="EMBL" id="GGL35492.1"/>
    </source>
</evidence>
<dbReference type="InterPro" id="IPR052900">
    <property type="entry name" value="Phospholipid_Metab_Enz"/>
</dbReference>